<dbReference type="SUPFAM" id="SSF56219">
    <property type="entry name" value="DNase I-like"/>
    <property type="match status" value="1"/>
</dbReference>
<dbReference type="AlphaFoldDB" id="A0AAV5KJX4"/>
<dbReference type="InterPro" id="IPR000477">
    <property type="entry name" value="RT_dom"/>
</dbReference>
<organism evidence="2 3">
    <name type="scientific">Rubroshorea leprosula</name>
    <dbReference type="NCBI Taxonomy" id="152421"/>
    <lineage>
        <taxon>Eukaryota</taxon>
        <taxon>Viridiplantae</taxon>
        <taxon>Streptophyta</taxon>
        <taxon>Embryophyta</taxon>
        <taxon>Tracheophyta</taxon>
        <taxon>Spermatophyta</taxon>
        <taxon>Magnoliopsida</taxon>
        <taxon>eudicotyledons</taxon>
        <taxon>Gunneridae</taxon>
        <taxon>Pentapetalae</taxon>
        <taxon>rosids</taxon>
        <taxon>malvids</taxon>
        <taxon>Malvales</taxon>
        <taxon>Dipterocarpaceae</taxon>
        <taxon>Rubroshorea</taxon>
    </lineage>
</organism>
<keyword evidence="3" id="KW-1185">Reference proteome</keyword>
<dbReference type="EMBL" id="BPVZ01000067">
    <property type="protein sequence ID" value="GKV24912.1"/>
    <property type="molecule type" value="Genomic_DNA"/>
</dbReference>
<dbReference type="PANTHER" id="PTHR33116">
    <property type="entry name" value="REVERSE TRANSCRIPTASE ZINC-BINDING DOMAIN-CONTAINING PROTEIN-RELATED-RELATED"/>
    <property type="match status" value="1"/>
</dbReference>
<feature type="domain" description="Reverse transcriptase" evidence="1">
    <location>
        <begin position="417"/>
        <end position="575"/>
    </location>
</feature>
<dbReference type="Proteomes" id="UP001054252">
    <property type="component" value="Unassembled WGS sequence"/>
</dbReference>
<dbReference type="PANTHER" id="PTHR33116:SF78">
    <property type="entry name" value="OS12G0587133 PROTEIN"/>
    <property type="match status" value="1"/>
</dbReference>
<evidence type="ECO:0000313" key="2">
    <source>
        <dbReference type="EMBL" id="GKV24912.1"/>
    </source>
</evidence>
<dbReference type="Pfam" id="PF00078">
    <property type="entry name" value="RVT_1"/>
    <property type="match status" value="1"/>
</dbReference>
<proteinExistence type="predicted"/>
<evidence type="ECO:0000259" key="1">
    <source>
        <dbReference type="Pfam" id="PF00078"/>
    </source>
</evidence>
<accession>A0AAV5KJX4</accession>
<name>A0AAV5KJX4_9ROSI</name>
<dbReference type="Gene3D" id="3.60.10.10">
    <property type="entry name" value="Endonuclease/exonuclease/phosphatase"/>
    <property type="match status" value="1"/>
</dbReference>
<protein>
    <recommendedName>
        <fullName evidence="1">Reverse transcriptase domain-containing protein</fullName>
    </recommendedName>
</protein>
<sequence>MKNLKLVTGLHRGIRKKSARIGKRGKRDGDSLSSLSFSDSITEKRIQLKDISIEDMDIRRFVEFGRQLGLCFVGNEEIFASKFRELEERDKGVKRKELRKIVSGEHVNFLMIQETKLETVDENLCRSIWGQEDFEWYAKSADGRSGGLLCIWDSHLFKKIDLFEGDGFISVEGLWGANKTSCCFSNVYGPCNVTGRAKLWNDISGHISCRTCIFCIGGDFNCVRGVYERKGRMISHPSTDDFNQFIDTNGLVDLPLSNRKFTWYKSDGSAQSRLDRFLLSENFQDAWGDCVQIAFKKSISDHCPVSLTSSNANWGPRPFKSIDSWTSHHDFGKMIQSLWNSFQVEGYWGFKCKEKLKALRMHLKQWNKDVFGNIDSQLDEALKNIEAIDIKCEGQDITEDDMLKRKEGFENLWQCLKKKERFGDKWCGWIKECLTSASVSILVNGSPTQEFKMQKGLRQGDPLFPYLFLIAAEGLHALVHEAEKKNFLIGIAVFRDLFVSHLQFADDTILLGEASLKSIRAFKFILRWFEIISGLKINFSKSTLYGINIEENWLNMAASTLNSKCGHLPFLYLGLPVGGNPHHLRFWKPVVEKFQSKLATWKGKLLSFGGRITLLTSVGDGSNTRFWKDAWMCSSPLMFSFPRLFCLTLSKDALVAELKLGNADGWAYQWRRLPFGRELDELERLEDSLRNVILSDGRLDKFIWKHCSTGYSSKQTYKFLDDFLPCLDEKCCKVIWNQFMP</sequence>
<dbReference type="InterPro" id="IPR036691">
    <property type="entry name" value="Endo/exonu/phosph_ase_sf"/>
</dbReference>
<gene>
    <name evidence="2" type="ORF">SLEP1_g34452</name>
</gene>
<comment type="caution">
    <text evidence="2">The sequence shown here is derived from an EMBL/GenBank/DDBJ whole genome shotgun (WGS) entry which is preliminary data.</text>
</comment>
<reference evidence="2 3" key="1">
    <citation type="journal article" date="2021" name="Commun. Biol.">
        <title>The genome of Shorea leprosula (Dipterocarpaceae) highlights the ecological relevance of drought in aseasonal tropical rainforests.</title>
        <authorList>
            <person name="Ng K.K.S."/>
            <person name="Kobayashi M.J."/>
            <person name="Fawcett J.A."/>
            <person name="Hatakeyama M."/>
            <person name="Paape T."/>
            <person name="Ng C.H."/>
            <person name="Ang C.C."/>
            <person name="Tnah L.H."/>
            <person name="Lee C.T."/>
            <person name="Nishiyama T."/>
            <person name="Sese J."/>
            <person name="O'Brien M.J."/>
            <person name="Copetti D."/>
            <person name="Mohd Noor M.I."/>
            <person name="Ong R.C."/>
            <person name="Putra M."/>
            <person name="Sireger I.Z."/>
            <person name="Indrioko S."/>
            <person name="Kosugi Y."/>
            <person name="Izuno A."/>
            <person name="Isagi Y."/>
            <person name="Lee S.L."/>
            <person name="Shimizu K.K."/>
        </authorList>
    </citation>
    <scope>NUCLEOTIDE SEQUENCE [LARGE SCALE GENOMIC DNA]</scope>
    <source>
        <strain evidence="2">214</strain>
    </source>
</reference>
<evidence type="ECO:0000313" key="3">
    <source>
        <dbReference type="Proteomes" id="UP001054252"/>
    </source>
</evidence>